<keyword evidence="3" id="KW-1185">Reference proteome</keyword>
<feature type="region of interest" description="Disordered" evidence="1">
    <location>
        <begin position="25"/>
        <end position="51"/>
    </location>
</feature>
<sequence length="51" mass="5699">MKRYTSPIIQLFILQMEESIASASALTSPSSSNVNTEWETGQDVSNSFSWE</sequence>
<dbReference type="EMBL" id="JADEYP010000039">
    <property type="protein sequence ID" value="MCA5006607.1"/>
    <property type="molecule type" value="Genomic_DNA"/>
</dbReference>
<accession>A0ABS7Z8T0</accession>
<dbReference type="RefSeq" id="WP_225554966.1">
    <property type="nucleotide sequence ID" value="NZ_JADEYP010000039.1"/>
</dbReference>
<comment type="caution">
    <text evidence="2">The sequence shown here is derived from an EMBL/GenBank/DDBJ whole genome shotgun (WGS) entry which is preliminary data.</text>
</comment>
<evidence type="ECO:0000313" key="3">
    <source>
        <dbReference type="Proteomes" id="UP001165302"/>
    </source>
</evidence>
<proteinExistence type="predicted"/>
<gene>
    <name evidence="2" type="ORF">IPZ78_15810</name>
</gene>
<name>A0ABS7Z8T0_9SPHI</name>
<dbReference type="Proteomes" id="UP001165302">
    <property type="component" value="Unassembled WGS sequence"/>
</dbReference>
<feature type="compositionally biased region" description="Polar residues" evidence="1">
    <location>
        <begin position="33"/>
        <end position="51"/>
    </location>
</feature>
<reference evidence="2" key="1">
    <citation type="submission" date="2020-10" db="EMBL/GenBank/DDBJ databases">
        <authorList>
            <person name="Lu T."/>
            <person name="Wang Q."/>
            <person name="Han X."/>
        </authorList>
    </citation>
    <scope>NUCLEOTIDE SEQUENCE</scope>
    <source>
        <strain evidence="2">WQ 366</strain>
    </source>
</reference>
<organism evidence="2 3">
    <name type="scientific">Sphingobacterium bovistauri</name>
    <dbReference type="NCBI Taxonomy" id="2781959"/>
    <lineage>
        <taxon>Bacteria</taxon>
        <taxon>Pseudomonadati</taxon>
        <taxon>Bacteroidota</taxon>
        <taxon>Sphingobacteriia</taxon>
        <taxon>Sphingobacteriales</taxon>
        <taxon>Sphingobacteriaceae</taxon>
        <taxon>Sphingobacterium</taxon>
    </lineage>
</organism>
<evidence type="ECO:0000313" key="2">
    <source>
        <dbReference type="EMBL" id="MCA5006607.1"/>
    </source>
</evidence>
<protein>
    <submittedName>
        <fullName evidence="2">Uncharacterized protein</fullName>
    </submittedName>
</protein>
<evidence type="ECO:0000256" key="1">
    <source>
        <dbReference type="SAM" id="MobiDB-lite"/>
    </source>
</evidence>